<dbReference type="GO" id="GO:0046983">
    <property type="term" value="F:protein dimerization activity"/>
    <property type="evidence" value="ECO:0007669"/>
    <property type="project" value="InterPro"/>
</dbReference>
<dbReference type="OrthoDB" id="1898716at2759"/>
<keyword evidence="2" id="KW-0805">Transcription regulation</keyword>
<reference evidence="9" key="3">
    <citation type="submission" date="2022-06" db="UniProtKB">
        <authorList>
            <consortium name="EnsemblPlants"/>
        </authorList>
    </citation>
    <scope>IDENTIFICATION</scope>
</reference>
<dbReference type="Pfam" id="PF00319">
    <property type="entry name" value="SRF-TF"/>
    <property type="match status" value="1"/>
</dbReference>
<feature type="domain" description="K-box" evidence="8">
    <location>
        <begin position="86"/>
        <end position="176"/>
    </location>
</feature>
<reference evidence="9" key="2">
    <citation type="submission" date="2018-03" db="EMBL/GenBank/DDBJ databases">
        <title>The Triticum urartu genome reveals the dynamic nature of wheat genome evolution.</title>
        <authorList>
            <person name="Ling H."/>
            <person name="Ma B."/>
            <person name="Shi X."/>
            <person name="Liu H."/>
            <person name="Dong L."/>
            <person name="Sun H."/>
            <person name="Cao Y."/>
            <person name="Gao Q."/>
            <person name="Zheng S."/>
            <person name="Li Y."/>
            <person name="Yu Y."/>
            <person name="Du H."/>
            <person name="Qi M."/>
            <person name="Li Y."/>
            <person name="Yu H."/>
            <person name="Cui Y."/>
            <person name="Wang N."/>
            <person name="Chen C."/>
            <person name="Wu H."/>
            <person name="Zhao Y."/>
            <person name="Zhang J."/>
            <person name="Li Y."/>
            <person name="Zhou W."/>
            <person name="Zhang B."/>
            <person name="Hu W."/>
            <person name="Eijk M."/>
            <person name="Tang J."/>
            <person name="Witsenboer H."/>
            <person name="Zhao S."/>
            <person name="Li Z."/>
            <person name="Zhang A."/>
            <person name="Wang D."/>
            <person name="Liang C."/>
        </authorList>
    </citation>
    <scope>NUCLEOTIDE SEQUENCE [LARGE SCALE GENOMIC DNA]</scope>
    <source>
        <strain evidence="9">cv. G1812</strain>
    </source>
</reference>
<dbReference type="Pfam" id="PF01486">
    <property type="entry name" value="K-box"/>
    <property type="match status" value="1"/>
</dbReference>
<dbReference type="GO" id="GO:0045944">
    <property type="term" value="P:positive regulation of transcription by RNA polymerase II"/>
    <property type="evidence" value="ECO:0007669"/>
    <property type="project" value="InterPro"/>
</dbReference>
<dbReference type="GO" id="GO:0005634">
    <property type="term" value="C:nucleus"/>
    <property type="evidence" value="ECO:0007669"/>
    <property type="project" value="UniProtKB-SubCell"/>
</dbReference>
<evidence type="ECO:0000256" key="5">
    <source>
        <dbReference type="ARBA" id="ARBA00023242"/>
    </source>
</evidence>
<name>A0A8R7QXW8_TRIUA</name>
<keyword evidence="10" id="KW-1185">Reference proteome</keyword>
<evidence type="ECO:0000313" key="9">
    <source>
        <dbReference type="EnsemblPlants" id="TuG1812G0700000500.01.T01"/>
    </source>
</evidence>
<dbReference type="SUPFAM" id="SSF55455">
    <property type="entry name" value="SRF-like"/>
    <property type="match status" value="1"/>
</dbReference>
<dbReference type="CDD" id="cd00265">
    <property type="entry name" value="MADS_MEF2_like"/>
    <property type="match status" value="1"/>
</dbReference>
<evidence type="ECO:0000256" key="4">
    <source>
        <dbReference type="ARBA" id="ARBA00023163"/>
    </source>
</evidence>
<feature type="coiled-coil region" evidence="6">
    <location>
        <begin position="135"/>
        <end position="162"/>
    </location>
</feature>
<dbReference type="Proteomes" id="UP000015106">
    <property type="component" value="Chromosome 7"/>
</dbReference>
<keyword evidence="3" id="KW-0238">DNA-binding</keyword>
<dbReference type="GO" id="GO:0003700">
    <property type="term" value="F:DNA-binding transcription factor activity"/>
    <property type="evidence" value="ECO:0007669"/>
    <property type="project" value="InterPro"/>
</dbReference>
<dbReference type="AlphaFoldDB" id="A0A8R7QXW8"/>
<dbReference type="EnsemblPlants" id="TuG1812G0700000500.01.T01">
    <property type="protein sequence ID" value="TuG1812G0700000500.01.T01"/>
    <property type="gene ID" value="TuG1812G0700000500.01"/>
</dbReference>
<evidence type="ECO:0000256" key="2">
    <source>
        <dbReference type="ARBA" id="ARBA00023015"/>
    </source>
</evidence>
<evidence type="ECO:0000259" key="7">
    <source>
        <dbReference type="PROSITE" id="PS50066"/>
    </source>
</evidence>
<evidence type="ECO:0008006" key="11">
    <source>
        <dbReference type="Google" id="ProtNLM"/>
    </source>
</evidence>
<dbReference type="InterPro" id="IPR050142">
    <property type="entry name" value="MADS-box/MEF2_TF"/>
</dbReference>
<keyword evidence="6" id="KW-0175">Coiled coil</keyword>
<dbReference type="InterPro" id="IPR036879">
    <property type="entry name" value="TF_MADSbox_sf"/>
</dbReference>
<dbReference type="RefSeq" id="XP_048545142.1">
    <property type="nucleotide sequence ID" value="XM_048689185.1"/>
</dbReference>
<protein>
    <recommendedName>
        <fullName evidence="11">MADS-box transcription factor 50</fullName>
    </recommendedName>
</protein>
<evidence type="ECO:0000256" key="3">
    <source>
        <dbReference type="ARBA" id="ARBA00023125"/>
    </source>
</evidence>
<dbReference type="PROSITE" id="PS50066">
    <property type="entry name" value="MADS_BOX_2"/>
    <property type="match status" value="1"/>
</dbReference>
<accession>A0A8R7QXW8</accession>
<sequence>MGRGKTQVKLIEDRTSRRVAFSKRRSGLHRKAFQLSVLCDAEVALIVFSPGGRLYEFANAGMQNTIGRYNETNTKDSTSNQVHQDIEKIKADAEALSKKLDALEACKRKILGSNLEECSIEELQSIEDRTEKSLLSIRTMKARRLEEQLAKLRQNVVKLSHHKQELYFQYQKEHHLAMAAAASAMATFPDDDDHHDVMDVETELFLGLPGSSRS</sequence>
<dbReference type="InterPro" id="IPR002100">
    <property type="entry name" value="TF_MADSbox"/>
</dbReference>
<proteinExistence type="predicted"/>
<dbReference type="KEGG" id="tua:125524112"/>
<organism evidence="9 10">
    <name type="scientific">Triticum urartu</name>
    <name type="common">Red wild einkorn</name>
    <name type="synonym">Crithodium urartu</name>
    <dbReference type="NCBI Taxonomy" id="4572"/>
    <lineage>
        <taxon>Eukaryota</taxon>
        <taxon>Viridiplantae</taxon>
        <taxon>Streptophyta</taxon>
        <taxon>Embryophyta</taxon>
        <taxon>Tracheophyta</taxon>
        <taxon>Spermatophyta</taxon>
        <taxon>Magnoliopsida</taxon>
        <taxon>Liliopsida</taxon>
        <taxon>Poales</taxon>
        <taxon>Poaceae</taxon>
        <taxon>BOP clade</taxon>
        <taxon>Pooideae</taxon>
        <taxon>Triticodae</taxon>
        <taxon>Triticeae</taxon>
        <taxon>Triticinae</taxon>
        <taxon>Triticum</taxon>
    </lineage>
</organism>
<dbReference type="PROSITE" id="PS51297">
    <property type="entry name" value="K_BOX"/>
    <property type="match status" value="1"/>
</dbReference>
<reference evidence="10" key="1">
    <citation type="journal article" date="2013" name="Nature">
        <title>Draft genome of the wheat A-genome progenitor Triticum urartu.</title>
        <authorList>
            <person name="Ling H.Q."/>
            <person name="Zhao S."/>
            <person name="Liu D."/>
            <person name="Wang J."/>
            <person name="Sun H."/>
            <person name="Zhang C."/>
            <person name="Fan H."/>
            <person name="Li D."/>
            <person name="Dong L."/>
            <person name="Tao Y."/>
            <person name="Gao C."/>
            <person name="Wu H."/>
            <person name="Li Y."/>
            <person name="Cui Y."/>
            <person name="Guo X."/>
            <person name="Zheng S."/>
            <person name="Wang B."/>
            <person name="Yu K."/>
            <person name="Liang Q."/>
            <person name="Yang W."/>
            <person name="Lou X."/>
            <person name="Chen J."/>
            <person name="Feng M."/>
            <person name="Jian J."/>
            <person name="Zhang X."/>
            <person name="Luo G."/>
            <person name="Jiang Y."/>
            <person name="Liu J."/>
            <person name="Wang Z."/>
            <person name="Sha Y."/>
            <person name="Zhang B."/>
            <person name="Wu H."/>
            <person name="Tang D."/>
            <person name="Shen Q."/>
            <person name="Xue P."/>
            <person name="Zou S."/>
            <person name="Wang X."/>
            <person name="Liu X."/>
            <person name="Wang F."/>
            <person name="Yang Y."/>
            <person name="An X."/>
            <person name="Dong Z."/>
            <person name="Zhang K."/>
            <person name="Zhang X."/>
            <person name="Luo M.C."/>
            <person name="Dvorak J."/>
            <person name="Tong Y."/>
            <person name="Wang J."/>
            <person name="Yang H."/>
            <person name="Li Z."/>
            <person name="Wang D."/>
            <person name="Zhang A."/>
            <person name="Wang J."/>
        </authorList>
    </citation>
    <scope>NUCLEOTIDE SEQUENCE</scope>
    <source>
        <strain evidence="10">cv. G1812</strain>
    </source>
</reference>
<dbReference type="PRINTS" id="PR00404">
    <property type="entry name" value="MADSDOMAIN"/>
</dbReference>
<dbReference type="SMART" id="SM00432">
    <property type="entry name" value="MADS"/>
    <property type="match status" value="1"/>
</dbReference>
<dbReference type="InterPro" id="IPR033896">
    <property type="entry name" value="MEF2-like_N"/>
</dbReference>
<dbReference type="InterPro" id="IPR002487">
    <property type="entry name" value="TF_Kbox"/>
</dbReference>
<evidence type="ECO:0000256" key="6">
    <source>
        <dbReference type="SAM" id="Coils"/>
    </source>
</evidence>
<dbReference type="GO" id="GO:0000977">
    <property type="term" value="F:RNA polymerase II transcription regulatory region sequence-specific DNA binding"/>
    <property type="evidence" value="ECO:0007669"/>
    <property type="project" value="InterPro"/>
</dbReference>
<evidence type="ECO:0000313" key="10">
    <source>
        <dbReference type="Proteomes" id="UP000015106"/>
    </source>
</evidence>
<dbReference type="Gramene" id="TuG1812G0700000500.01.T01">
    <property type="protein sequence ID" value="TuG1812G0700000500.01.T01"/>
    <property type="gene ID" value="TuG1812G0700000500.01"/>
</dbReference>
<dbReference type="Gene3D" id="3.40.1810.10">
    <property type="entry name" value="Transcription factor, MADS-box"/>
    <property type="match status" value="1"/>
</dbReference>
<feature type="domain" description="MADS-box" evidence="7">
    <location>
        <begin position="1"/>
        <end position="61"/>
    </location>
</feature>
<evidence type="ECO:0000256" key="1">
    <source>
        <dbReference type="ARBA" id="ARBA00004123"/>
    </source>
</evidence>
<comment type="subcellular location">
    <subcellularLocation>
        <location evidence="1">Nucleus</location>
    </subcellularLocation>
</comment>
<keyword evidence="4" id="KW-0804">Transcription</keyword>
<dbReference type="PANTHER" id="PTHR48019">
    <property type="entry name" value="SERUM RESPONSE FACTOR HOMOLOG"/>
    <property type="match status" value="1"/>
</dbReference>
<keyword evidence="5" id="KW-0539">Nucleus</keyword>
<gene>
    <name evidence="9" type="primary">LOC125524112</name>
</gene>
<dbReference type="GeneID" id="125524112"/>
<evidence type="ECO:0000259" key="8">
    <source>
        <dbReference type="PROSITE" id="PS51297"/>
    </source>
</evidence>